<sequence length="375" mass="41649">MTIFRDFVAQWGALHVNVLPCGGSDCDSGKPPVTIGGFKKDGEPKRFTWSQFKFKRQTANTKRRLAFSHPNANVGIITGAVSNLTVIDLDDADDLERALQTFGDTPVITRTFRGFHCYYRCSGEPSQTLDKFGFSGELQSTGRYVLAPPSKRYDISSRYAFHRGDYTLVSNLPALTLPEVKAVSGALYSADKPAPEGVRRQHIFNRLREEYRHCDTVDDLIDVAETIRQSETKHNEGHAFTAAQARQQAVRVWEMGQTGQLYFSGDPHGYIQMNGTAARFLKEYSLTDDKGCSANSFASGVATLLYATLLTVWNKRDIFGNREEFPISAADMANVTLGYSEDTLRNAINLLIDAGALIRVHTGHGKGDPHLYSFL</sequence>
<dbReference type="EMBL" id="PJCH01000015">
    <property type="protein sequence ID" value="PQA86319.1"/>
    <property type="molecule type" value="Genomic_DNA"/>
</dbReference>
<evidence type="ECO:0000313" key="3">
    <source>
        <dbReference type="Proteomes" id="UP000239504"/>
    </source>
</evidence>
<keyword evidence="3" id="KW-1185">Reference proteome</keyword>
<evidence type="ECO:0000259" key="1">
    <source>
        <dbReference type="SMART" id="SM00943"/>
    </source>
</evidence>
<proteinExistence type="predicted"/>
<accession>A0A2S7K1E9</accession>
<dbReference type="SUPFAM" id="SSF56747">
    <property type="entry name" value="Prim-pol domain"/>
    <property type="match status" value="1"/>
</dbReference>
<gene>
    <name evidence="2" type="ORF">CW354_18425</name>
</gene>
<dbReference type="OrthoDB" id="7375281at2"/>
<protein>
    <recommendedName>
        <fullName evidence="1">DNA primase/polymerase bifunctional N-terminal domain-containing protein</fullName>
    </recommendedName>
</protein>
<organism evidence="2 3">
    <name type="scientific">Hyphococcus luteus</name>
    <dbReference type="NCBI Taxonomy" id="2058213"/>
    <lineage>
        <taxon>Bacteria</taxon>
        <taxon>Pseudomonadati</taxon>
        <taxon>Pseudomonadota</taxon>
        <taxon>Alphaproteobacteria</taxon>
        <taxon>Parvularculales</taxon>
        <taxon>Parvularculaceae</taxon>
        <taxon>Hyphococcus</taxon>
    </lineage>
</organism>
<dbReference type="Proteomes" id="UP000239504">
    <property type="component" value="Unassembled WGS sequence"/>
</dbReference>
<feature type="domain" description="DNA primase/polymerase bifunctional N-terminal" evidence="1">
    <location>
        <begin position="4"/>
        <end position="176"/>
    </location>
</feature>
<comment type="caution">
    <text evidence="2">The sequence shown here is derived from an EMBL/GenBank/DDBJ whole genome shotgun (WGS) entry which is preliminary data.</text>
</comment>
<dbReference type="RefSeq" id="WP_104831531.1">
    <property type="nucleotide sequence ID" value="NZ_PJCH01000015.1"/>
</dbReference>
<dbReference type="InterPro" id="IPR015330">
    <property type="entry name" value="DNA_primase/pol_bifunc_N"/>
</dbReference>
<evidence type="ECO:0000313" key="2">
    <source>
        <dbReference type="EMBL" id="PQA86319.1"/>
    </source>
</evidence>
<reference evidence="2 3" key="1">
    <citation type="submission" date="2017-12" db="EMBL/GenBank/DDBJ databases">
        <authorList>
            <person name="Hurst M.R.H."/>
        </authorList>
    </citation>
    <scope>NUCLEOTIDE SEQUENCE [LARGE SCALE GENOMIC DNA]</scope>
    <source>
        <strain evidence="2 3">SY-3-19</strain>
    </source>
</reference>
<name>A0A2S7K1E9_9PROT</name>
<dbReference type="SMART" id="SM00943">
    <property type="entry name" value="Prim-Pol"/>
    <property type="match status" value="1"/>
</dbReference>
<dbReference type="AlphaFoldDB" id="A0A2S7K1E9"/>
<dbReference type="Pfam" id="PF09250">
    <property type="entry name" value="Prim-Pol"/>
    <property type="match status" value="1"/>
</dbReference>